<reference evidence="2 3" key="1">
    <citation type="submission" date="2013-01" db="EMBL/GenBank/DDBJ databases">
        <authorList>
            <person name="Harkins D.M."/>
            <person name="Durkin A.S."/>
            <person name="Brinkac L.M."/>
            <person name="Haft D.H."/>
            <person name="Selengut J.D."/>
            <person name="Sanka R."/>
            <person name="DePew J."/>
            <person name="Purushe J."/>
            <person name="Galloway R.L."/>
            <person name="Vinetz J.M."/>
            <person name="Sutton G.G."/>
            <person name="Nierman W.C."/>
            <person name="Fouts D.E."/>
        </authorList>
    </citation>
    <scope>NUCLEOTIDE SEQUENCE [LARGE SCALE GENOMIC DNA]</scope>
    <source>
        <strain evidence="2 3">79601</strain>
    </source>
</reference>
<dbReference type="PATRIC" id="fig|1218565.3.peg.983"/>
<feature type="transmembrane region" description="Helical" evidence="1">
    <location>
        <begin position="21"/>
        <end position="40"/>
    </location>
</feature>
<gene>
    <name evidence="2" type="ORF">LEP1GSC194_4359</name>
</gene>
<evidence type="ECO:0000256" key="1">
    <source>
        <dbReference type="SAM" id="Phobius"/>
    </source>
</evidence>
<feature type="transmembrane region" description="Helical" evidence="1">
    <location>
        <begin position="153"/>
        <end position="171"/>
    </location>
</feature>
<feature type="transmembrane region" description="Helical" evidence="1">
    <location>
        <begin position="228"/>
        <end position="251"/>
    </location>
</feature>
<feature type="transmembrane region" description="Helical" evidence="1">
    <location>
        <begin position="375"/>
        <end position="396"/>
    </location>
</feature>
<protein>
    <submittedName>
        <fullName evidence="2">Putative membrane protein</fullName>
    </submittedName>
</protein>
<dbReference type="EMBL" id="ANIK01000016">
    <property type="protein sequence ID" value="EMJ96761.1"/>
    <property type="molecule type" value="Genomic_DNA"/>
</dbReference>
<feature type="transmembrane region" description="Helical" evidence="1">
    <location>
        <begin position="349"/>
        <end position="369"/>
    </location>
</feature>
<feature type="transmembrane region" description="Helical" evidence="1">
    <location>
        <begin position="322"/>
        <end position="342"/>
    </location>
</feature>
<keyword evidence="1" id="KW-0812">Transmembrane</keyword>
<keyword evidence="1" id="KW-0472">Membrane</keyword>
<sequence>MKIKSDEKIFSIFKMISKSAIQNKIFFGFLILFIFSVFLFDLRFLSRHYDWDAIVYAYNVNSDLTWRIFYNPHHLGFESTGYLYLKLWREWFGKDSVMFGLRLRILGSALLFLFCFIWMYRKIYSDTLGAIVLGLAIHFSQGFWFYAQHNDTPLIHSCLTALLYLFCVYFAKNGHSPISISILFTIQLFGVYFHQSDILFLPLAPISILFSQTWKGKEFNFPQKLRYAFLYCFFLVGILTLSYLYVGFILLDRNLSSPLDSEKKFANWLFLYATKDKWGNSPESKNYVMNFYRGIGDAFLNFEGVKSGLRVRLSTWERRESLPYNLNLAFWIFIFSAFLLNLRNVWKRFRIEAVLLLFWLVPSIVFYTWWEGYFFEFWVGTSIGMILLAALTMKSLELRTFAFGSRAFYHSILFAWCLLLFLVNFSFSTFPRSAKKSISYIQGIEFKLEAILPEKVYPPGSEKTGIFATDSEQPSP</sequence>
<organism evidence="2 3">
    <name type="scientific">Leptospira alstonii serovar Sichuan str. 79601</name>
    <dbReference type="NCBI Taxonomy" id="1218565"/>
    <lineage>
        <taxon>Bacteria</taxon>
        <taxon>Pseudomonadati</taxon>
        <taxon>Spirochaetota</taxon>
        <taxon>Spirochaetia</taxon>
        <taxon>Leptospirales</taxon>
        <taxon>Leptospiraceae</taxon>
        <taxon>Leptospira</taxon>
    </lineage>
</organism>
<proteinExistence type="predicted"/>
<accession>M6D235</accession>
<keyword evidence="1" id="KW-1133">Transmembrane helix</keyword>
<feature type="transmembrane region" description="Helical" evidence="1">
    <location>
        <begin position="101"/>
        <end position="120"/>
    </location>
</feature>
<dbReference type="AlphaFoldDB" id="M6D235"/>
<feature type="transmembrane region" description="Helical" evidence="1">
    <location>
        <begin position="127"/>
        <end position="147"/>
    </location>
</feature>
<comment type="caution">
    <text evidence="2">The sequence shown here is derived from an EMBL/GenBank/DDBJ whole genome shotgun (WGS) entry which is preliminary data.</text>
</comment>
<dbReference type="Proteomes" id="UP000011988">
    <property type="component" value="Unassembled WGS sequence"/>
</dbReference>
<name>M6D235_9LEPT</name>
<evidence type="ECO:0000313" key="3">
    <source>
        <dbReference type="Proteomes" id="UP000011988"/>
    </source>
</evidence>
<evidence type="ECO:0000313" key="2">
    <source>
        <dbReference type="EMBL" id="EMJ96761.1"/>
    </source>
</evidence>
<feature type="transmembrane region" description="Helical" evidence="1">
    <location>
        <begin position="408"/>
        <end position="427"/>
    </location>
</feature>